<reference evidence="6" key="1">
    <citation type="submission" date="2025-08" db="UniProtKB">
        <authorList>
            <consortium name="RefSeq"/>
        </authorList>
    </citation>
    <scope>IDENTIFICATION</scope>
</reference>
<keyword evidence="4" id="KW-0732">Signal</keyword>
<dbReference type="PANTHER" id="PTHR12236:SF79">
    <property type="entry name" value="CUTICULAR PROTEIN 50CB-RELATED"/>
    <property type="match status" value="1"/>
</dbReference>
<dbReference type="GO" id="GO:0042302">
    <property type="term" value="F:structural constituent of cuticle"/>
    <property type="evidence" value="ECO:0007669"/>
    <property type="project" value="UniProtKB-UniRule"/>
</dbReference>
<dbReference type="RefSeq" id="XP_018497421.1">
    <property type="nucleotide sequence ID" value="XM_018641905.1"/>
</dbReference>
<dbReference type="KEGG" id="goe:108865162"/>
<dbReference type="InterPro" id="IPR000618">
    <property type="entry name" value="Insect_cuticle"/>
</dbReference>
<dbReference type="AlphaFoldDB" id="A0AAJ7L8Q9"/>
<dbReference type="GeneID" id="108865162"/>
<name>A0AAJ7L8Q9_9ACAR</name>
<dbReference type="PRINTS" id="PR00947">
    <property type="entry name" value="CUTICLE"/>
</dbReference>
<sequence length="269" mass="29177">MHLPFAVLSSVALLTAGQQVRSFYSGPVASYSNEYNLGPAQQYAPVQSQRYAPDQAQQYAPIQQPQSPEPYAYRAVPQRRFEPVQQVRALPAAVPVVSAQPAFRADRNYPTVSARYPTNSISSVRTTLQPVAGNVAVPAYPVAAGVRLGGVRGAALEDRINYPPTPYAFEYSVQDGEGGHSRQERGDGNGRVTGSYTIQLADGRSRIVEYIADEGGYRANIRTNEFGTESQSPADVGLQSSAIPAREATLIGERDSRFRQFGPSTHKKA</sequence>
<evidence type="ECO:0000313" key="5">
    <source>
        <dbReference type="Proteomes" id="UP000694867"/>
    </source>
</evidence>
<accession>A0AAJ7L8Q9</accession>
<evidence type="ECO:0000256" key="4">
    <source>
        <dbReference type="SAM" id="SignalP"/>
    </source>
</evidence>
<dbReference type="PROSITE" id="PS00233">
    <property type="entry name" value="CHIT_BIND_RR_1"/>
    <property type="match status" value="1"/>
</dbReference>
<protein>
    <submittedName>
        <fullName evidence="6">Uncharacterized protein LOC108865162</fullName>
    </submittedName>
</protein>
<dbReference type="InterPro" id="IPR051217">
    <property type="entry name" value="Insect_Cuticle_Struc_Prot"/>
</dbReference>
<dbReference type="InterPro" id="IPR031311">
    <property type="entry name" value="CHIT_BIND_RR_consensus"/>
</dbReference>
<dbReference type="GO" id="GO:0005615">
    <property type="term" value="C:extracellular space"/>
    <property type="evidence" value="ECO:0007669"/>
    <property type="project" value="TreeGrafter"/>
</dbReference>
<proteinExistence type="predicted"/>
<feature type="chain" id="PRO_5042478490" evidence="4">
    <location>
        <begin position="18"/>
        <end position="269"/>
    </location>
</feature>
<evidence type="ECO:0000313" key="6">
    <source>
        <dbReference type="RefSeq" id="XP_018497421.1"/>
    </source>
</evidence>
<gene>
    <name evidence="6" type="primary">LOC108865162</name>
</gene>
<evidence type="ECO:0000256" key="2">
    <source>
        <dbReference type="PROSITE-ProRule" id="PRU00497"/>
    </source>
</evidence>
<dbReference type="Pfam" id="PF00379">
    <property type="entry name" value="Chitin_bind_4"/>
    <property type="match status" value="1"/>
</dbReference>
<keyword evidence="5" id="KW-1185">Reference proteome</keyword>
<dbReference type="Proteomes" id="UP000694867">
    <property type="component" value="Unplaced"/>
</dbReference>
<organism evidence="5 6">
    <name type="scientific">Galendromus occidentalis</name>
    <name type="common">western predatory mite</name>
    <dbReference type="NCBI Taxonomy" id="34638"/>
    <lineage>
        <taxon>Eukaryota</taxon>
        <taxon>Metazoa</taxon>
        <taxon>Ecdysozoa</taxon>
        <taxon>Arthropoda</taxon>
        <taxon>Chelicerata</taxon>
        <taxon>Arachnida</taxon>
        <taxon>Acari</taxon>
        <taxon>Parasitiformes</taxon>
        <taxon>Mesostigmata</taxon>
        <taxon>Gamasina</taxon>
        <taxon>Phytoseioidea</taxon>
        <taxon>Phytoseiidae</taxon>
        <taxon>Typhlodrominae</taxon>
        <taxon>Galendromus</taxon>
    </lineage>
</organism>
<dbReference type="GO" id="GO:0031012">
    <property type="term" value="C:extracellular matrix"/>
    <property type="evidence" value="ECO:0007669"/>
    <property type="project" value="TreeGrafter"/>
</dbReference>
<dbReference type="PANTHER" id="PTHR12236">
    <property type="entry name" value="STRUCTURAL CONTITUENT OF CUTICLE"/>
    <property type="match status" value="1"/>
</dbReference>
<evidence type="ECO:0000256" key="1">
    <source>
        <dbReference type="ARBA" id="ARBA00022460"/>
    </source>
</evidence>
<evidence type="ECO:0000256" key="3">
    <source>
        <dbReference type="SAM" id="MobiDB-lite"/>
    </source>
</evidence>
<feature type="signal peptide" evidence="4">
    <location>
        <begin position="1"/>
        <end position="17"/>
    </location>
</feature>
<feature type="region of interest" description="Disordered" evidence="3">
    <location>
        <begin position="247"/>
        <end position="269"/>
    </location>
</feature>
<keyword evidence="1 2" id="KW-0193">Cuticle</keyword>
<dbReference type="PROSITE" id="PS51155">
    <property type="entry name" value="CHIT_BIND_RR_2"/>
    <property type="match status" value="1"/>
</dbReference>